<dbReference type="InterPro" id="IPR011234">
    <property type="entry name" value="Fumarylacetoacetase-like_C"/>
</dbReference>
<gene>
    <name evidence="4" type="ORF">LVY72_17450</name>
</gene>
<dbReference type="GO" id="GO:0016787">
    <property type="term" value="F:hydrolase activity"/>
    <property type="evidence" value="ECO:0007669"/>
    <property type="project" value="UniProtKB-KW"/>
</dbReference>
<keyword evidence="4" id="KW-0378">Hydrolase</keyword>
<dbReference type="PANTHER" id="PTHR42796:SF4">
    <property type="entry name" value="FUMARYLACETOACETATE HYDROLASE DOMAIN-CONTAINING PROTEIN 2A"/>
    <property type="match status" value="1"/>
</dbReference>
<dbReference type="InterPro" id="IPR051121">
    <property type="entry name" value="FAH"/>
</dbReference>
<comment type="caution">
    <text evidence="4">The sequence shown here is derived from an EMBL/GenBank/DDBJ whole genome shotgun (WGS) entry which is preliminary data.</text>
</comment>
<keyword evidence="2" id="KW-0479">Metal-binding</keyword>
<comment type="similarity">
    <text evidence="1">Belongs to the FAH family.</text>
</comment>
<dbReference type="Gene3D" id="3.90.850.10">
    <property type="entry name" value="Fumarylacetoacetase-like, C-terminal domain"/>
    <property type="match status" value="1"/>
</dbReference>
<keyword evidence="5" id="KW-1185">Reference proteome</keyword>
<name>A0ABS9LAH5_9MICC</name>
<dbReference type="InterPro" id="IPR036663">
    <property type="entry name" value="Fumarylacetoacetase_C_sf"/>
</dbReference>
<dbReference type="SUPFAM" id="SSF56529">
    <property type="entry name" value="FAH"/>
    <property type="match status" value="1"/>
</dbReference>
<organism evidence="4 5">
    <name type="scientific">Arthrobacter hankyongi</name>
    <dbReference type="NCBI Taxonomy" id="2904801"/>
    <lineage>
        <taxon>Bacteria</taxon>
        <taxon>Bacillati</taxon>
        <taxon>Actinomycetota</taxon>
        <taxon>Actinomycetes</taxon>
        <taxon>Micrococcales</taxon>
        <taxon>Micrococcaceae</taxon>
        <taxon>Arthrobacter</taxon>
    </lineage>
</organism>
<dbReference type="Proteomes" id="UP001165368">
    <property type="component" value="Unassembled WGS sequence"/>
</dbReference>
<feature type="domain" description="Fumarylacetoacetase-like C-terminal" evidence="3">
    <location>
        <begin position="67"/>
        <end position="272"/>
    </location>
</feature>
<accession>A0ABS9LAH5</accession>
<evidence type="ECO:0000313" key="5">
    <source>
        <dbReference type="Proteomes" id="UP001165368"/>
    </source>
</evidence>
<protein>
    <submittedName>
        <fullName evidence="4">Fumarylacetoacetate hydrolase family protein</fullName>
    </submittedName>
</protein>
<evidence type="ECO:0000259" key="3">
    <source>
        <dbReference type="Pfam" id="PF01557"/>
    </source>
</evidence>
<dbReference type="Pfam" id="PF01557">
    <property type="entry name" value="FAA_hydrolase"/>
    <property type="match status" value="1"/>
</dbReference>
<dbReference type="RefSeq" id="WP_237823300.1">
    <property type="nucleotide sequence ID" value="NZ_JAKLTQ010000015.1"/>
</dbReference>
<evidence type="ECO:0000256" key="1">
    <source>
        <dbReference type="ARBA" id="ARBA00010211"/>
    </source>
</evidence>
<evidence type="ECO:0000313" key="4">
    <source>
        <dbReference type="EMBL" id="MCG2623682.1"/>
    </source>
</evidence>
<sequence length="281" mass="29681">MKLVSFLHSGAPRWGVVDGNRILAAPASLPSLRGALREHGTAVLSQATEPIDPGAVTALPPIPDAEKVICVGLNYADHIAETGRDKPSHPVIFTRFADSLVGDHAPLIAPRESVTFDFEGELAVVIGKEGRRIPVEAALDHVLGYSILNDGSIREFQHQTHQFTPGKNFDASGAFGPAIATPDELGDLSGHRITTTLNGEVVQDSDLGQLVFGVADLISRISTWTTLRPGDVIATGTPGGIGAAREPKLWMFPGDRVEVSINGIGTLSNPIVEDDDHSTAA</sequence>
<reference evidence="4" key="1">
    <citation type="submission" date="2022-01" db="EMBL/GenBank/DDBJ databases">
        <authorList>
            <person name="Jo J.-H."/>
            <person name="Im W.-T."/>
        </authorList>
    </citation>
    <scope>NUCLEOTIDE SEQUENCE</scope>
    <source>
        <strain evidence="4">I2-34</strain>
    </source>
</reference>
<dbReference type="PANTHER" id="PTHR42796">
    <property type="entry name" value="FUMARYLACETOACETATE HYDROLASE DOMAIN-CONTAINING PROTEIN 2A-RELATED"/>
    <property type="match status" value="1"/>
</dbReference>
<evidence type="ECO:0000256" key="2">
    <source>
        <dbReference type="ARBA" id="ARBA00022723"/>
    </source>
</evidence>
<dbReference type="EMBL" id="JAKLTQ010000015">
    <property type="protein sequence ID" value="MCG2623682.1"/>
    <property type="molecule type" value="Genomic_DNA"/>
</dbReference>
<proteinExistence type="inferred from homology"/>